<name>A0A327NK79_9BACT</name>
<dbReference type="Pfam" id="PF12728">
    <property type="entry name" value="HTH_17"/>
    <property type="match status" value="1"/>
</dbReference>
<dbReference type="OrthoDB" id="26212at2"/>
<keyword evidence="3" id="KW-1185">Reference proteome</keyword>
<protein>
    <submittedName>
        <fullName evidence="2">Excisionase</fullName>
    </submittedName>
</protein>
<proteinExistence type="predicted"/>
<accession>A0A327NK79</accession>
<dbReference type="InterPro" id="IPR041657">
    <property type="entry name" value="HTH_17"/>
</dbReference>
<dbReference type="InterPro" id="IPR010093">
    <property type="entry name" value="SinI_DNA-bd"/>
</dbReference>
<reference evidence="2 3" key="1">
    <citation type="submission" date="2018-06" db="EMBL/GenBank/DDBJ databases">
        <title>Spirosoma sp. HMF3257 Genome sequencing and assembly.</title>
        <authorList>
            <person name="Kang H."/>
            <person name="Cha I."/>
            <person name="Kim H."/>
            <person name="Kang J."/>
            <person name="Joh K."/>
        </authorList>
    </citation>
    <scope>NUCLEOTIDE SEQUENCE [LARGE SCALE GENOMIC DNA]</scope>
    <source>
        <strain evidence="2 3">HMF3257</strain>
    </source>
</reference>
<sequence>MEAVVERPTLQDQQLALESLPLFTKAIAKKGLEQGGIQIQANSLSITIPDKALHLLAVILSSMAQGKAISLIPSDSEISTQQAAGILNVSRPHVVKLLEEGIIPFKKVGSHRRMLLEDVLVYANHQKETRKENLQFLTQQAQELNLGYE</sequence>
<comment type="caution">
    <text evidence="2">The sequence shown here is derived from an EMBL/GenBank/DDBJ whole genome shotgun (WGS) entry which is preliminary data.</text>
</comment>
<gene>
    <name evidence="2" type="ORF">HMF3257_19335</name>
</gene>
<dbReference type="GO" id="GO:0003677">
    <property type="term" value="F:DNA binding"/>
    <property type="evidence" value="ECO:0007669"/>
    <property type="project" value="InterPro"/>
</dbReference>
<dbReference type="EMBL" id="QLII01000001">
    <property type="protein sequence ID" value="RAI75771.1"/>
    <property type="molecule type" value="Genomic_DNA"/>
</dbReference>
<feature type="domain" description="Helix-turn-helix" evidence="1">
    <location>
        <begin position="79"/>
        <end position="126"/>
    </location>
</feature>
<evidence type="ECO:0000259" key="1">
    <source>
        <dbReference type="Pfam" id="PF12728"/>
    </source>
</evidence>
<evidence type="ECO:0000313" key="3">
    <source>
        <dbReference type="Proteomes" id="UP000249016"/>
    </source>
</evidence>
<organism evidence="2 3">
    <name type="scientific">Spirosoma telluris</name>
    <dbReference type="NCBI Taxonomy" id="2183553"/>
    <lineage>
        <taxon>Bacteria</taxon>
        <taxon>Pseudomonadati</taxon>
        <taxon>Bacteroidota</taxon>
        <taxon>Cytophagia</taxon>
        <taxon>Cytophagales</taxon>
        <taxon>Cytophagaceae</taxon>
        <taxon>Spirosoma</taxon>
    </lineage>
</organism>
<dbReference type="AlphaFoldDB" id="A0A327NK79"/>
<evidence type="ECO:0000313" key="2">
    <source>
        <dbReference type="EMBL" id="RAI75771.1"/>
    </source>
</evidence>
<dbReference type="Proteomes" id="UP000249016">
    <property type="component" value="Unassembled WGS sequence"/>
</dbReference>
<dbReference type="NCBIfam" id="TIGR01764">
    <property type="entry name" value="excise"/>
    <property type="match status" value="1"/>
</dbReference>
<dbReference type="RefSeq" id="WP_111344543.1">
    <property type="nucleotide sequence ID" value="NZ_QLII01000001.1"/>
</dbReference>